<dbReference type="Proteomes" id="UP000219048">
    <property type="component" value="Unassembled WGS sequence"/>
</dbReference>
<gene>
    <name evidence="2" type="ORF">SAMN06265377_2454</name>
</gene>
<dbReference type="OrthoDB" id="8783685at2"/>
<feature type="domain" description="DUF3885" evidence="1">
    <location>
        <begin position="20"/>
        <end position="189"/>
    </location>
</feature>
<protein>
    <recommendedName>
        <fullName evidence="1">DUF3885 domain-containing protein</fullName>
    </recommendedName>
</protein>
<name>A0A285MTV5_9FLAO</name>
<sequence>MTESEFIDYWNKEYKESLPINHELKMVYPDRWFRIHSLPESKRYAENEDEYKIILDRQNQLINDLIGEESEVAISFGLYRWDSTNDNYKELTDFGEFQKVLRIDLQKERPEEYEDETYFDIYVKTESWKNGSRNEILKAIADDEIRAMFVSPSKKCVIAPYEGGVDVIVDSTEKRDRLKAKYVDWLSDREDGM</sequence>
<dbReference type="AlphaFoldDB" id="A0A285MTV5"/>
<dbReference type="RefSeq" id="WP_097046068.1">
    <property type="nucleotide sequence ID" value="NZ_OBEH01000003.1"/>
</dbReference>
<reference evidence="3" key="1">
    <citation type="submission" date="2017-09" db="EMBL/GenBank/DDBJ databases">
        <authorList>
            <person name="Varghese N."/>
            <person name="Submissions S."/>
        </authorList>
    </citation>
    <scope>NUCLEOTIDE SEQUENCE [LARGE SCALE GENOMIC DNA]</scope>
    <source>
        <strain evidence="3">DSM 25885</strain>
    </source>
</reference>
<proteinExistence type="predicted"/>
<dbReference type="InterPro" id="IPR024976">
    <property type="entry name" value="DUF3885"/>
</dbReference>
<evidence type="ECO:0000313" key="3">
    <source>
        <dbReference type="Proteomes" id="UP000219048"/>
    </source>
</evidence>
<dbReference type="EMBL" id="OBEH01000003">
    <property type="protein sequence ID" value="SNZ00629.1"/>
    <property type="molecule type" value="Genomic_DNA"/>
</dbReference>
<dbReference type="Pfam" id="PF13021">
    <property type="entry name" value="DUF3885"/>
    <property type="match status" value="1"/>
</dbReference>
<evidence type="ECO:0000259" key="1">
    <source>
        <dbReference type="Pfam" id="PF13021"/>
    </source>
</evidence>
<organism evidence="2 3">
    <name type="scientific">Flagellimonas pacifica</name>
    <dbReference type="NCBI Taxonomy" id="1247520"/>
    <lineage>
        <taxon>Bacteria</taxon>
        <taxon>Pseudomonadati</taxon>
        <taxon>Bacteroidota</taxon>
        <taxon>Flavobacteriia</taxon>
        <taxon>Flavobacteriales</taxon>
        <taxon>Flavobacteriaceae</taxon>
        <taxon>Flagellimonas</taxon>
    </lineage>
</organism>
<keyword evidence="3" id="KW-1185">Reference proteome</keyword>
<accession>A0A285MTV5</accession>
<evidence type="ECO:0000313" key="2">
    <source>
        <dbReference type="EMBL" id="SNZ00629.1"/>
    </source>
</evidence>